<keyword evidence="1" id="KW-0812">Transmembrane</keyword>
<dbReference type="InParanoid" id="A0A0G4GZK5"/>
<reference evidence="2 3" key="1">
    <citation type="submission" date="2014-11" db="EMBL/GenBank/DDBJ databases">
        <authorList>
            <person name="Zhu J."/>
            <person name="Qi W."/>
            <person name="Song R."/>
        </authorList>
    </citation>
    <scope>NUCLEOTIDE SEQUENCE [LARGE SCALE GENOMIC DNA]</scope>
</reference>
<dbReference type="VEuPathDB" id="CryptoDB:Vbra_19196"/>
<proteinExistence type="predicted"/>
<evidence type="ECO:0000313" key="3">
    <source>
        <dbReference type="Proteomes" id="UP000041254"/>
    </source>
</evidence>
<feature type="transmembrane region" description="Helical" evidence="1">
    <location>
        <begin position="73"/>
        <end position="90"/>
    </location>
</feature>
<evidence type="ECO:0008006" key="4">
    <source>
        <dbReference type="Google" id="ProtNLM"/>
    </source>
</evidence>
<name>A0A0G4GZK5_VITBC</name>
<keyword evidence="1" id="KW-1133">Transmembrane helix</keyword>
<keyword evidence="1" id="KW-0472">Membrane</keyword>
<organism evidence="2 3">
    <name type="scientific">Vitrella brassicaformis (strain CCMP3155)</name>
    <dbReference type="NCBI Taxonomy" id="1169540"/>
    <lineage>
        <taxon>Eukaryota</taxon>
        <taxon>Sar</taxon>
        <taxon>Alveolata</taxon>
        <taxon>Colpodellida</taxon>
        <taxon>Vitrellaceae</taxon>
        <taxon>Vitrella</taxon>
    </lineage>
</organism>
<feature type="transmembrane region" description="Helical" evidence="1">
    <location>
        <begin position="102"/>
        <end position="123"/>
    </location>
</feature>
<dbReference type="EMBL" id="CDMY01000897">
    <property type="protein sequence ID" value="CEM36645.1"/>
    <property type="molecule type" value="Genomic_DNA"/>
</dbReference>
<dbReference type="Proteomes" id="UP000041254">
    <property type="component" value="Unassembled WGS sequence"/>
</dbReference>
<evidence type="ECO:0000256" key="1">
    <source>
        <dbReference type="SAM" id="Phobius"/>
    </source>
</evidence>
<accession>A0A0G4GZK5</accession>
<dbReference type="AlphaFoldDB" id="A0A0G4GZK5"/>
<gene>
    <name evidence="2" type="ORF">Vbra_19196</name>
</gene>
<feature type="transmembrane region" description="Helical" evidence="1">
    <location>
        <begin position="45"/>
        <end position="66"/>
    </location>
</feature>
<feature type="transmembrane region" description="Helical" evidence="1">
    <location>
        <begin position="7"/>
        <end position="25"/>
    </location>
</feature>
<evidence type="ECO:0000313" key="2">
    <source>
        <dbReference type="EMBL" id="CEM36645.1"/>
    </source>
</evidence>
<protein>
    <recommendedName>
        <fullName evidence="4">DoxX family protein</fullName>
    </recommendedName>
</protein>
<sequence length="140" mass="15314">MAVGPVGVLGRVFFIIIFILGNVRSLMKWELSINQPLKAGVPAEYAPAIVVGTAVLAFLGSLCILFGQMKPGAACYTVFLIIVGFTKHYGDYLAAEGDPQQQWMTIVQVCKNLALVGACLMFVDYDSQIRKLQAKEKKKE</sequence>
<keyword evidence="3" id="KW-1185">Reference proteome</keyword>